<name>A0A1I2WTN1_9EURY</name>
<keyword evidence="2" id="KW-1185">Reference proteome</keyword>
<sequence length="81" mass="8920">MAHTTQNATAFDDLTPSAKLVYVLLQRESPLTQSELVERTQLSPRTVRNALGQLDGADLVSKDVCLRDARKRLYSSTASAE</sequence>
<dbReference type="Pfam" id="PF13412">
    <property type="entry name" value="HTH_24"/>
    <property type="match status" value="1"/>
</dbReference>
<organism evidence="1 2">
    <name type="scientific">Halopelagius inordinatus</name>
    <dbReference type="NCBI Taxonomy" id="553467"/>
    <lineage>
        <taxon>Archaea</taxon>
        <taxon>Methanobacteriati</taxon>
        <taxon>Methanobacteriota</taxon>
        <taxon>Stenosarchaea group</taxon>
        <taxon>Halobacteria</taxon>
        <taxon>Halobacteriales</taxon>
        <taxon>Haloferacaceae</taxon>
    </lineage>
</organism>
<dbReference type="OrthoDB" id="350804at2157"/>
<accession>A0A1I2WTN1</accession>
<dbReference type="EMBL" id="FOOQ01000009">
    <property type="protein sequence ID" value="SFH03949.1"/>
    <property type="molecule type" value="Genomic_DNA"/>
</dbReference>
<dbReference type="Gene3D" id="1.10.10.10">
    <property type="entry name" value="Winged helix-like DNA-binding domain superfamily/Winged helix DNA-binding domain"/>
    <property type="match status" value="1"/>
</dbReference>
<dbReference type="SUPFAM" id="SSF46785">
    <property type="entry name" value="Winged helix' DNA-binding domain"/>
    <property type="match status" value="1"/>
</dbReference>
<dbReference type="RefSeq" id="WP_092894006.1">
    <property type="nucleotide sequence ID" value="NZ_FOOQ01000009.1"/>
</dbReference>
<proteinExistence type="predicted"/>
<gene>
    <name evidence="1" type="ORF">SAMN04488063_3664</name>
</gene>
<evidence type="ECO:0000313" key="2">
    <source>
        <dbReference type="Proteomes" id="UP000198876"/>
    </source>
</evidence>
<reference evidence="2" key="1">
    <citation type="submission" date="2016-10" db="EMBL/GenBank/DDBJ databases">
        <authorList>
            <person name="Varghese N."/>
            <person name="Submissions S."/>
        </authorList>
    </citation>
    <scope>NUCLEOTIDE SEQUENCE [LARGE SCALE GENOMIC DNA]</scope>
    <source>
        <strain evidence="2">CGMCC 1.7739</strain>
    </source>
</reference>
<dbReference type="InterPro" id="IPR036388">
    <property type="entry name" value="WH-like_DNA-bd_sf"/>
</dbReference>
<dbReference type="Proteomes" id="UP000198876">
    <property type="component" value="Unassembled WGS sequence"/>
</dbReference>
<dbReference type="InterPro" id="IPR036390">
    <property type="entry name" value="WH_DNA-bd_sf"/>
</dbReference>
<dbReference type="AlphaFoldDB" id="A0A1I2WTN1"/>
<protein>
    <submittedName>
        <fullName evidence="1">HTH domain-containing protein</fullName>
    </submittedName>
</protein>
<evidence type="ECO:0000313" key="1">
    <source>
        <dbReference type="EMBL" id="SFH03949.1"/>
    </source>
</evidence>